<feature type="transmembrane region" description="Helical" evidence="2">
    <location>
        <begin position="49"/>
        <end position="75"/>
    </location>
</feature>
<dbReference type="InterPro" id="IPR011701">
    <property type="entry name" value="MFS"/>
</dbReference>
<keyword evidence="2" id="KW-0472">Membrane</keyword>
<feature type="transmembrane region" description="Helical" evidence="2">
    <location>
        <begin position="312"/>
        <end position="335"/>
    </location>
</feature>
<feature type="transmembrane region" description="Helical" evidence="2">
    <location>
        <begin position="82"/>
        <end position="99"/>
    </location>
</feature>
<organism evidence="3 4">
    <name type="scientific">Modestobacter versicolor</name>
    <dbReference type="NCBI Taxonomy" id="429133"/>
    <lineage>
        <taxon>Bacteria</taxon>
        <taxon>Bacillati</taxon>
        <taxon>Actinomycetota</taxon>
        <taxon>Actinomycetes</taxon>
        <taxon>Geodermatophilales</taxon>
        <taxon>Geodermatophilaceae</taxon>
        <taxon>Modestobacter</taxon>
    </lineage>
</organism>
<feature type="transmembrane region" description="Helical" evidence="2">
    <location>
        <begin position="105"/>
        <end position="127"/>
    </location>
</feature>
<dbReference type="AlphaFoldDB" id="A0A839Y5Q7"/>
<accession>A0A839Y5Q7</accession>
<dbReference type="InterPro" id="IPR052524">
    <property type="entry name" value="MFS_Cyanate_Porter"/>
</dbReference>
<reference evidence="3 4" key="1">
    <citation type="submission" date="2020-08" db="EMBL/GenBank/DDBJ databases">
        <title>Sequencing the genomes of 1000 actinobacteria strains.</title>
        <authorList>
            <person name="Klenk H.-P."/>
        </authorList>
    </citation>
    <scope>NUCLEOTIDE SEQUENCE [LARGE SCALE GENOMIC DNA]</scope>
    <source>
        <strain evidence="3 4">DSM 16678</strain>
    </source>
</reference>
<evidence type="ECO:0000256" key="2">
    <source>
        <dbReference type="SAM" id="Phobius"/>
    </source>
</evidence>
<dbReference type="PANTHER" id="PTHR23523:SF2">
    <property type="entry name" value="2-NITROIMIDAZOLE TRANSPORTER"/>
    <property type="match status" value="1"/>
</dbReference>
<dbReference type="GO" id="GO:0022857">
    <property type="term" value="F:transmembrane transporter activity"/>
    <property type="evidence" value="ECO:0007669"/>
    <property type="project" value="InterPro"/>
</dbReference>
<dbReference type="Proteomes" id="UP000580718">
    <property type="component" value="Unassembled WGS sequence"/>
</dbReference>
<sequence>MQRGRRAGAAALPVLLLAGVLLVALNMRGPLVAIAPVTDDLRRDLAVGAGTIGLLTSIPVLCFGLAAPLASLLIARTGVHRAVLVSMAGVLAGTLLRSLGSPAAAIAGTVVIGLAITVANVVVPVVIGRDFPGATNVVTAAYTAALNLGSTLTSALTAPLAELVGWQAALAAWGLLVAVAAAVWTTALRRQVARTAAAEAAGTAPPPPPPAGPTRSVWRRPVAWGLTLAFAGQAFSYYGATAWLPTLLADENGMTKAAAGVSSSLFQVLAVVGAFAVPALVAWWKRPSLVLLAVTALWVTLPVGLLVAPSLWALWCCLAGIAQGGGLTVVFIAIVRRSADLTENRRLSAMVQGGGYVVAATGPLVLGAVHDATGGWSVPLLVILGAVGVMAVAGTASAGGRTDDEIEAGPVPVPAGEERRG</sequence>
<evidence type="ECO:0000313" key="3">
    <source>
        <dbReference type="EMBL" id="MBB3676091.1"/>
    </source>
</evidence>
<feature type="transmembrane region" description="Helical" evidence="2">
    <location>
        <begin position="376"/>
        <end position="396"/>
    </location>
</feature>
<evidence type="ECO:0000256" key="1">
    <source>
        <dbReference type="SAM" id="MobiDB-lite"/>
    </source>
</evidence>
<feature type="region of interest" description="Disordered" evidence="1">
    <location>
        <begin position="399"/>
        <end position="421"/>
    </location>
</feature>
<dbReference type="EMBL" id="JACIBU010000001">
    <property type="protein sequence ID" value="MBB3676091.1"/>
    <property type="molecule type" value="Genomic_DNA"/>
</dbReference>
<keyword evidence="2" id="KW-1133">Transmembrane helix</keyword>
<dbReference type="SUPFAM" id="SSF103473">
    <property type="entry name" value="MFS general substrate transporter"/>
    <property type="match status" value="1"/>
</dbReference>
<dbReference type="RefSeq" id="WP_221202835.1">
    <property type="nucleotide sequence ID" value="NZ_JACIBU010000001.1"/>
</dbReference>
<protein>
    <submittedName>
        <fullName evidence="3">CP family cyanate transporter-like MFS transporter</fullName>
    </submittedName>
</protein>
<evidence type="ECO:0000313" key="4">
    <source>
        <dbReference type="Proteomes" id="UP000580718"/>
    </source>
</evidence>
<keyword evidence="2" id="KW-0812">Transmembrane</keyword>
<feature type="transmembrane region" description="Helical" evidence="2">
    <location>
        <begin position="347"/>
        <end position="370"/>
    </location>
</feature>
<dbReference type="PANTHER" id="PTHR23523">
    <property type="match status" value="1"/>
</dbReference>
<dbReference type="InterPro" id="IPR036259">
    <property type="entry name" value="MFS_trans_sf"/>
</dbReference>
<comment type="caution">
    <text evidence="3">The sequence shown here is derived from an EMBL/GenBank/DDBJ whole genome shotgun (WGS) entry which is preliminary data.</text>
</comment>
<feature type="transmembrane region" description="Helical" evidence="2">
    <location>
        <begin position="264"/>
        <end position="284"/>
    </location>
</feature>
<dbReference type="Gene3D" id="1.20.1250.20">
    <property type="entry name" value="MFS general substrate transporter like domains"/>
    <property type="match status" value="1"/>
</dbReference>
<feature type="transmembrane region" description="Helical" evidence="2">
    <location>
        <begin position="289"/>
        <end position="306"/>
    </location>
</feature>
<dbReference type="Pfam" id="PF07690">
    <property type="entry name" value="MFS_1"/>
    <property type="match status" value="1"/>
</dbReference>
<gene>
    <name evidence="3" type="ORF">FHX36_001826</name>
</gene>
<proteinExistence type="predicted"/>
<feature type="transmembrane region" description="Helical" evidence="2">
    <location>
        <begin position="139"/>
        <end position="158"/>
    </location>
</feature>
<feature type="transmembrane region" description="Helical" evidence="2">
    <location>
        <begin position="164"/>
        <end position="184"/>
    </location>
</feature>
<name>A0A839Y5Q7_9ACTN</name>
<feature type="transmembrane region" description="Helical" evidence="2">
    <location>
        <begin position="222"/>
        <end position="244"/>
    </location>
</feature>